<dbReference type="AlphaFoldDB" id="A0A7W7T677"/>
<dbReference type="PANTHER" id="PTHR36933:SF1">
    <property type="entry name" value="SLL0788 PROTEIN"/>
    <property type="match status" value="1"/>
</dbReference>
<keyword evidence="4" id="KW-1185">Reference proteome</keyword>
<feature type="domain" description="DUF305" evidence="2">
    <location>
        <begin position="31"/>
        <end position="167"/>
    </location>
</feature>
<feature type="signal peptide" evidence="1">
    <location>
        <begin position="1"/>
        <end position="20"/>
    </location>
</feature>
<dbReference type="RefSeq" id="WP_184671481.1">
    <property type="nucleotide sequence ID" value="NZ_BAABAI010000037.1"/>
</dbReference>
<dbReference type="Pfam" id="PF03713">
    <property type="entry name" value="DUF305"/>
    <property type="match status" value="1"/>
</dbReference>
<feature type="chain" id="PRO_5039160511" evidence="1">
    <location>
        <begin position="21"/>
        <end position="171"/>
    </location>
</feature>
<comment type="caution">
    <text evidence="3">The sequence shown here is derived from an EMBL/GenBank/DDBJ whole genome shotgun (WGS) entry which is preliminary data.</text>
</comment>
<accession>A0A7W7T677</accession>
<dbReference type="InterPro" id="IPR005183">
    <property type="entry name" value="DUF305_CopM-like"/>
</dbReference>
<dbReference type="PANTHER" id="PTHR36933">
    <property type="entry name" value="SLL0788 PROTEIN"/>
    <property type="match status" value="1"/>
</dbReference>
<organism evidence="3 4">
    <name type="scientific">Saccharothrix violaceirubra</name>
    <dbReference type="NCBI Taxonomy" id="413306"/>
    <lineage>
        <taxon>Bacteria</taxon>
        <taxon>Bacillati</taxon>
        <taxon>Actinomycetota</taxon>
        <taxon>Actinomycetes</taxon>
        <taxon>Pseudonocardiales</taxon>
        <taxon>Pseudonocardiaceae</taxon>
        <taxon>Saccharothrix</taxon>
    </lineage>
</organism>
<gene>
    <name evidence="3" type="ORF">F4559_004435</name>
</gene>
<keyword evidence="1" id="KW-0732">Signal</keyword>
<evidence type="ECO:0000256" key="1">
    <source>
        <dbReference type="SAM" id="SignalP"/>
    </source>
</evidence>
<reference evidence="3 4" key="1">
    <citation type="submission" date="2020-08" db="EMBL/GenBank/DDBJ databases">
        <title>Sequencing the genomes of 1000 actinobacteria strains.</title>
        <authorList>
            <person name="Klenk H.-P."/>
        </authorList>
    </citation>
    <scope>NUCLEOTIDE SEQUENCE [LARGE SCALE GENOMIC DNA]</scope>
    <source>
        <strain evidence="3 4">DSM 45084</strain>
    </source>
</reference>
<protein>
    <submittedName>
        <fullName evidence="3">Uncharacterized protein (DUF305 family)</fullName>
    </submittedName>
</protein>
<name>A0A7W7T677_9PSEU</name>
<evidence type="ECO:0000259" key="2">
    <source>
        <dbReference type="Pfam" id="PF03713"/>
    </source>
</evidence>
<dbReference type="PROSITE" id="PS51257">
    <property type="entry name" value="PROKAR_LIPOPROTEIN"/>
    <property type="match status" value="1"/>
</dbReference>
<sequence length="171" mass="18338">MIRKFLVGAATAALALSALAGCGSDAHNDADITFATGMIPHHAGAVEMAKLVPARSTTPAVVDLAKRIEKAQQPEIDMLTGWLDEWGAAHGTGHNGHEGMADTDRLDSLSGPAFDREFLDLMIVHHEGAVAMAGDEIRDGKHPGARELAQRIVTDQHREIEEMRDLLKSTT</sequence>
<proteinExistence type="predicted"/>
<dbReference type="InterPro" id="IPR012347">
    <property type="entry name" value="Ferritin-like"/>
</dbReference>
<dbReference type="Gene3D" id="1.20.1260.10">
    <property type="match status" value="1"/>
</dbReference>
<evidence type="ECO:0000313" key="4">
    <source>
        <dbReference type="Proteomes" id="UP000542674"/>
    </source>
</evidence>
<dbReference type="EMBL" id="JACHJS010000001">
    <property type="protein sequence ID" value="MBB4967076.1"/>
    <property type="molecule type" value="Genomic_DNA"/>
</dbReference>
<dbReference type="Proteomes" id="UP000542674">
    <property type="component" value="Unassembled WGS sequence"/>
</dbReference>
<evidence type="ECO:0000313" key="3">
    <source>
        <dbReference type="EMBL" id="MBB4967076.1"/>
    </source>
</evidence>